<dbReference type="GO" id="GO:0006355">
    <property type="term" value="P:regulation of DNA-templated transcription"/>
    <property type="evidence" value="ECO:0007669"/>
    <property type="project" value="InterPro"/>
</dbReference>
<dbReference type="Proteomes" id="UP000053372">
    <property type="component" value="Unassembled WGS sequence"/>
</dbReference>
<dbReference type="AlphaFoldDB" id="A0A0V8A0I9"/>
<comment type="caution">
    <text evidence="3">The sequence shown here is derived from an EMBL/GenBank/DDBJ whole genome shotgun (WGS) entry which is preliminary data.</text>
</comment>
<dbReference type="GO" id="GO:0003677">
    <property type="term" value="F:DNA binding"/>
    <property type="evidence" value="ECO:0007669"/>
    <property type="project" value="InterPro"/>
</dbReference>
<accession>A0A0V8A0I9</accession>
<evidence type="ECO:0000259" key="1">
    <source>
        <dbReference type="SMART" id="SM00421"/>
    </source>
</evidence>
<sequence length="199" mass="23489">MTKENYSSVKIDSVNYLETDFLQKIIENLADGILILSKTGSILYANKDADHICYQLNQFLNSKNLIPPNIWYLCESLIESHSLFPDKNLILSDEINIDKSTILRIRVRWLNLDKFNNSCLLVTIENRYESLKNAALAEVKQYDLTQREGEIWLLHRANYTYKEIAEQLYITINTVKKHMKNIHAKRQHLFNSIHERHFF</sequence>
<dbReference type="SUPFAM" id="SSF46894">
    <property type="entry name" value="C-terminal effector domain of the bipartite response regulators"/>
    <property type="match status" value="1"/>
</dbReference>
<name>A0A0V8A0I9_9CYAN</name>
<dbReference type="EMBL" id="LMTZ01000002">
    <property type="protein sequence ID" value="KST70277.1"/>
    <property type="molecule type" value="Genomic_DNA"/>
</dbReference>
<dbReference type="SMART" id="SM00421">
    <property type="entry name" value="HTH_LUXR"/>
    <property type="match status" value="1"/>
</dbReference>
<evidence type="ECO:0000313" key="3">
    <source>
        <dbReference type="EMBL" id="KST70277.1"/>
    </source>
</evidence>
<organism evidence="3 4">
    <name type="scientific">Mastigocoleus testarum BC008</name>
    <dbReference type="NCBI Taxonomy" id="371196"/>
    <lineage>
        <taxon>Bacteria</taxon>
        <taxon>Bacillati</taxon>
        <taxon>Cyanobacteriota</taxon>
        <taxon>Cyanophyceae</taxon>
        <taxon>Nostocales</taxon>
        <taxon>Hapalosiphonaceae</taxon>
        <taxon>Mastigocoleus</taxon>
    </lineage>
</organism>
<reference evidence="3 4" key="1">
    <citation type="journal article" date="2015" name="Genome Announc.">
        <title>Draft Genome of the Euendolithic (true boring) Cyanobacterium Mastigocoleus testarum strain BC008.</title>
        <authorList>
            <person name="Guida B.S."/>
            <person name="Garcia-Pichel F."/>
        </authorList>
    </citation>
    <scope>NUCLEOTIDE SEQUENCE [LARGE SCALE GENOMIC DNA]</scope>
    <source>
        <strain evidence="3 4">BC008</strain>
    </source>
</reference>
<proteinExistence type="predicted"/>
<dbReference type="Pfam" id="PF00196">
    <property type="entry name" value="GerE"/>
    <property type="match status" value="1"/>
</dbReference>
<evidence type="ECO:0000313" key="2">
    <source>
        <dbReference type="EMBL" id="KST66908.1"/>
    </source>
</evidence>
<feature type="domain" description="HTH luxR-type" evidence="1">
    <location>
        <begin position="141"/>
        <end position="193"/>
    </location>
</feature>
<dbReference type="Gene3D" id="1.10.10.10">
    <property type="entry name" value="Winged helix-like DNA-binding domain superfamily/Winged helix DNA-binding domain"/>
    <property type="match status" value="1"/>
</dbReference>
<protein>
    <submittedName>
        <fullName evidence="3">LuxR family transcriptional regulator</fullName>
    </submittedName>
</protein>
<keyword evidence="4" id="KW-1185">Reference proteome</keyword>
<dbReference type="InterPro" id="IPR036388">
    <property type="entry name" value="WH-like_DNA-bd_sf"/>
</dbReference>
<dbReference type="EMBL" id="LMTZ01000093">
    <property type="protein sequence ID" value="KST66908.1"/>
    <property type="molecule type" value="Genomic_DNA"/>
</dbReference>
<gene>
    <name evidence="2" type="ORF">BC008_27230</name>
    <name evidence="3" type="ORF">BC008_36835</name>
</gene>
<dbReference type="PRINTS" id="PR00038">
    <property type="entry name" value="HTHLUXR"/>
</dbReference>
<evidence type="ECO:0000313" key="4">
    <source>
        <dbReference type="Proteomes" id="UP000053372"/>
    </source>
</evidence>
<dbReference type="InterPro" id="IPR016032">
    <property type="entry name" value="Sig_transdc_resp-reg_C-effctor"/>
</dbReference>
<dbReference type="InterPro" id="IPR000792">
    <property type="entry name" value="Tscrpt_reg_LuxR_C"/>
</dbReference>